<evidence type="ECO:0000313" key="2">
    <source>
        <dbReference type="EMBL" id="TLQ46957.1"/>
    </source>
</evidence>
<sequence length="220" mass="22386">MGAVIAEIVAPALGIALSPFPLVPAILLLLSARARQNSSAFVVGWTVGVAGAAVLFTLLTSVVEIAGEPPAWVSWGRIGLGGLLVLLGAGLWRRRRRRGAKADPAWIRALETATWPRALRLGLLLSAANPKILALIAAGGVAIGSARPTAAGRAGSLALFTLIASAGVALPPLLRLLAGERILPPLGRAMDWLKVHSAAVVAIVIGLIGIMLVAKGAGGL</sequence>
<organism evidence="2 3">
    <name type="scientific">Streptomyces marianii</name>
    <dbReference type="NCBI Taxonomy" id="1817406"/>
    <lineage>
        <taxon>Bacteria</taxon>
        <taxon>Bacillati</taxon>
        <taxon>Actinomycetota</taxon>
        <taxon>Actinomycetes</taxon>
        <taxon>Kitasatosporales</taxon>
        <taxon>Streptomycetaceae</taxon>
        <taxon>Streptomyces</taxon>
    </lineage>
</organism>
<protein>
    <submittedName>
        <fullName evidence="2">GAP family protein</fullName>
    </submittedName>
</protein>
<keyword evidence="1" id="KW-0812">Transmembrane</keyword>
<gene>
    <name evidence="2" type="ORF">FEF34_31865</name>
</gene>
<dbReference type="InterPro" id="IPR021315">
    <property type="entry name" value="Gap/Sap"/>
</dbReference>
<keyword evidence="1" id="KW-1133">Transmembrane helix</keyword>
<accession>A0A5R9ECP7</accession>
<dbReference type="Proteomes" id="UP000305921">
    <property type="component" value="Unassembled WGS sequence"/>
</dbReference>
<proteinExistence type="predicted"/>
<keyword evidence="3" id="KW-1185">Reference proteome</keyword>
<feature type="transmembrane region" description="Helical" evidence="1">
    <location>
        <begin position="121"/>
        <end position="143"/>
    </location>
</feature>
<dbReference type="Pfam" id="PF11139">
    <property type="entry name" value="SfLAP"/>
    <property type="match status" value="1"/>
</dbReference>
<feature type="transmembrane region" description="Helical" evidence="1">
    <location>
        <begin position="195"/>
        <end position="214"/>
    </location>
</feature>
<feature type="transmembrane region" description="Helical" evidence="1">
    <location>
        <begin position="155"/>
        <end position="174"/>
    </location>
</feature>
<feature type="transmembrane region" description="Helical" evidence="1">
    <location>
        <begin position="42"/>
        <end position="66"/>
    </location>
</feature>
<dbReference type="OrthoDB" id="4753036at2"/>
<dbReference type="EMBL" id="VAWE01000001">
    <property type="protein sequence ID" value="TLQ46957.1"/>
    <property type="molecule type" value="Genomic_DNA"/>
</dbReference>
<evidence type="ECO:0000256" key="1">
    <source>
        <dbReference type="SAM" id="Phobius"/>
    </source>
</evidence>
<feature type="transmembrane region" description="Helical" evidence="1">
    <location>
        <begin position="72"/>
        <end position="92"/>
    </location>
</feature>
<name>A0A5R9ECP7_9ACTN</name>
<evidence type="ECO:0000313" key="3">
    <source>
        <dbReference type="Proteomes" id="UP000305921"/>
    </source>
</evidence>
<keyword evidence="1" id="KW-0472">Membrane</keyword>
<feature type="transmembrane region" description="Helical" evidence="1">
    <location>
        <begin position="12"/>
        <end position="30"/>
    </location>
</feature>
<reference evidence="2 3" key="1">
    <citation type="submission" date="2019-05" db="EMBL/GenBank/DDBJ databases">
        <title>Streptomyces marianii sp. nov., a novel marine actinomycete from southern coast of India.</title>
        <authorList>
            <person name="Iniyan A.M."/>
            <person name="Wink J."/>
            <person name="Ramprasad E."/>
            <person name="Ramana C.V."/>
            <person name="Bunk B."/>
            <person name="Sproer C."/>
            <person name="Joseph F.-J.R.S."/>
            <person name="Vincent S.G.P."/>
        </authorList>
    </citation>
    <scope>NUCLEOTIDE SEQUENCE [LARGE SCALE GENOMIC DNA]</scope>
    <source>
        <strain evidence="2 3">ICN19</strain>
    </source>
</reference>
<dbReference type="RefSeq" id="WP_138056254.1">
    <property type="nucleotide sequence ID" value="NZ_VAWE01000001.1"/>
</dbReference>
<comment type="caution">
    <text evidence="2">The sequence shown here is derived from an EMBL/GenBank/DDBJ whole genome shotgun (WGS) entry which is preliminary data.</text>
</comment>
<dbReference type="AlphaFoldDB" id="A0A5R9ECP7"/>